<feature type="signal peptide" evidence="12">
    <location>
        <begin position="1"/>
        <end position="19"/>
    </location>
</feature>
<comment type="subunit">
    <text evidence="2">Homotrimer.</text>
</comment>
<dbReference type="GO" id="GO:0046930">
    <property type="term" value="C:pore complex"/>
    <property type="evidence" value="ECO:0007669"/>
    <property type="project" value="UniProtKB-KW"/>
</dbReference>
<dbReference type="PANTHER" id="PTHR34501:SF9">
    <property type="entry name" value="MAJOR OUTER MEMBRANE PROTEIN P.IA"/>
    <property type="match status" value="1"/>
</dbReference>
<dbReference type="SUPFAM" id="SSF56935">
    <property type="entry name" value="Porins"/>
    <property type="match status" value="1"/>
</dbReference>
<dbReference type="PANTHER" id="PTHR34501">
    <property type="entry name" value="PROTEIN YDDL-RELATED"/>
    <property type="match status" value="1"/>
</dbReference>
<feature type="chain" id="PRO_5026791705" evidence="12">
    <location>
        <begin position="20"/>
        <end position="357"/>
    </location>
</feature>
<reference evidence="14 15" key="1">
    <citation type="submission" date="2020-04" db="EMBL/GenBank/DDBJ databases">
        <authorList>
            <person name="De Canck E."/>
        </authorList>
    </citation>
    <scope>NUCLEOTIDE SEQUENCE [LARGE SCALE GENOMIC DNA]</scope>
    <source>
        <strain evidence="14 15">LMG 27177</strain>
    </source>
</reference>
<dbReference type="EMBL" id="CADIKI010000024">
    <property type="protein sequence ID" value="CAB3807071.1"/>
    <property type="molecule type" value="Genomic_DNA"/>
</dbReference>
<dbReference type="InterPro" id="IPR050298">
    <property type="entry name" value="Gram-neg_bact_OMP"/>
</dbReference>
<accession>A0A6J5GX95</accession>
<keyword evidence="15" id="KW-1185">Reference proteome</keyword>
<proteinExistence type="predicted"/>
<dbReference type="Gene3D" id="2.40.160.10">
    <property type="entry name" value="Porin"/>
    <property type="match status" value="1"/>
</dbReference>
<evidence type="ECO:0000256" key="10">
    <source>
        <dbReference type="ARBA" id="ARBA00023237"/>
    </source>
</evidence>
<evidence type="ECO:0000313" key="14">
    <source>
        <dbReference type="EMBL" id="CAB3807071.1"/>
    </source>
</evidence>
<dbReference type="InterPro" id="IPR033900">
    <property type="entry name" value="Gram_neg_porin_domain"/>
</dbReference>
<evidence type="ECO:0000256" key="8">
    <source>
        <dbReference type="ARBA" id="ARBA00023114"/>
    </source>
</evidence>
<evidence type="ECO:0000259" key="13">
    <source>
        <dbReference type="Pfam" id="PF13609"/>
    </source>
</evidence>
<evidence type="ECO:0000256" key="4">
    <source>
        <dbReference type="ARBA" id="ARBA00022452"/>
    </source>
</evidence>
<dbReference type="GO" id="GO:0009279">
    <property type="term" value="C:cell outer membrane"/>
    <property type="evidence" value="ECO:0007669"/>
    <property type="project" value="UniProtKB-SubCell"/>
</dbReference>
<evidence type="ECO:0000256" key="11">
    <source>
        <dbReference type="SAM" id="MobiDB-lite"/>
    </source>
</evidence>
<evidence type="ECO:0000313" key="15">
    <source>
        <dbReference type="Proteomes" id="UP000494252"/>
    </source>
</evidence>
<dbReference type="CDD" id="cd00342">
    <property type="entry name" value="gram_neg_porins"/>
    <property type="match status" value="1"/>
</dbReference>
<name>A0A6J5GX95_9BURK</name>
<keyword evidence="6 12" id="KW-0732">Signal</keyword>
<dbReference type="AlphaFoldDB" id="A0A6J5GX95"/>
<keyword evidence="3" id="KW-0813">Transport</keyword>
<evidence type="ECO:0000256" key="9">
    <source>
        <dbReference type="ARBA" id="ARBA00023136"/>
    </source>
</evidence>
<dbReference type="Pfam" id="PF13609">
    <property type="entry name" value="Porin_4"/>
    <property type="match status" value="1"/>
</dbReference>
<evidence type="ECO:0000256" key="5">
    <source>
        <dbReference type="ARBA" id="ARBA00022692"/>
    </source>
</evidence>
<keyword evidence="10" id="KW-0998">Cell outer membrane</keyword>
<protein>
    <submittedName>
        <fullName evidence="14">Outer membrane porin protein</fullName>
    </submittedName>
</protein>
<evidence type="ECO:0000256" key="1">
    <source>
        <dbReference type="ARBA" id="ARBA00004571"/>
    </source>
</evidence>
<comment type="subcellular location">
    <subcellularLocation>
        <location evidence="1">Cell outer membrane</location>
        <topology evidence="1">Multi-pass membrane protein</topology>
    </subcellularLocation>
</comment>
<dbReference type="InterPro" id="IPR023614">
    <property type="entry name" value="Porin_dom_sf"/>
</dbReference>
<evidence type="ECO:0000256" key="7">
    <source>
        <dbReference type="ARBA" id="ARBA00023065"/>
    </source>
</evidence>
<keyword evidence="7" id="KW-0406">Ion transport</keyword>
<evidence type="ECO:0000256" key="6">
    <source>
        <dbReference type="ARBA" id="ARBA00022729"/>
    </source>
</evidence>
<dbReference type="RefSeq" id="WP_175165348.1">
    <property type="nucleotide sequence ID" value="NZ_CADIKI010000024.1"/>
</dbReference>
<keyword evidence="8" id="KW-0626">Porin</keyword>
<organism evidence="14 15">
    <name type="scientific">Paraburkholderia fynbosensis</name>
    <dbReference type="NCBI Taxonomy" id="1200993"/>
    <lineage>
        <taxon>Bacteria</taxon>
        <taxon>Pseudomonadati</taxon>
        <taxon>Pseudomonadota</taxon>
        <taxon>Betaproteobacteria</taxon>
        <taxon>Burkholderiales</taxon>
        <taxon>Burkholderiaceae</taxon>
        <taxon>Paraburkholderia</taxon>
    </lineage>
</organism>
<dbReference type="Proteomes" id="UP000494252">
    <property type="component" value="Unassembled WGS sequence"/>
</dbReference>
<evidence type="ECO:0000256" key="2">
    <source>
        <dbReference type="ARBA" id="ARBA00011233"/>
    </source>
</evidence>
<evidence type="ECO:0000256" key="12">
    <source>
        <dbReference type="SAM" id="SignalP"/>
    </source>
</evidence>
<keyword evidence="5" id="KW-0812">Transmembrane</keyword>
<sequence>MKKITVAAVAAFCVSAVHAQSSITMYGRLDTGIEYFTGIPSTTGGSKSRWSVESNDWGVSYWGLMGSEDLGGGTQVTFHLDTVFNVANGNTVQPGAMWTRFATVGFTNLQYGSFYLGKSPFISNEVWEYDPLQQTIWSSGSLVRARSLPVSINNIGYRSSKIGGFEFYGQYSLSNATNWNGNGTTAQGRQAGVALSYSSALFQVKGIYDEIRDPANGKFDDVFAHSREYSIATNVFLGPVKLSAAYQTSSAPEAVPGAPTFIQHGWAGATWHITPAAALIAVAYHINANQGAGNATIYTVGGSYSLSKRTLLDFQAATVRNSSTGRFSLEPLPANDPGNPLPGHSQSGVYAGIQHQF</sequence>
<feature type="region of interest" description="Disordered" evidence="11">
    <location>
        <begin position="325"/>
        <end position="346"/>
    </location>
</feature>
<dbReference type="GO" id="GO:0015288">
    <property type="term" value="F:porin activity"/>
    <property type="evidence" value="ECO:0007669"/>
    <property type="project" value="UniProtKB-KW"/>
</dbReference>
<feature type="domain" description="Porin" evidence="13">
    <location>
        <begin position="6"/>
        <end position="322"/>
    </location>
</feature>
<dbReference type="GO" id="GO:0006811">
    <property type="term" value="P:monoatomic ion transport"/>
    <property type="evidence" value="ECO:0007669"/>
    <property type="project" value="UniProtKB-KW"/>
</dbReference>
<keyword evidence="9" id="KW-0472">Membrane</keyword>
<keyword evidence="4" id="KW-1134">Transmembrane beta strand</keyword>
<evidence type="ECO:0000256" key="3">
    <source>
        <dbReference type="ARBA" id="ARBA00022448"/>
    </source>
</evidence>
<gene>
    <name evidence="14" type="ORF">LMG27177_06240</name>
</gene>